<evidence type="ECO:0000256" key="22">
    <source>
        <dbReference type="ARBA" id="ARBA00043952"/>
    </source>
</evidence>
<evidence type="ECO:0000256" key="2">
    <source>
        <dbReference type="ARBA" id="ARBA00004323"/>
    </source>
</evidence>
<evidence type="ECO:0000256" key="19">
    <source>
        <dbReference type="ARBA" id="ARBA00041511"/>
    </source>
</evidence>
<evidence type="ECO:0000313" key="27">
    <source>
        <dbReference type="Proteomes" id="UP000518266"/>
    </source>
</evidence>
<comment type="catalytic activity">
    <reaction evidence="24">
        <text>3-O-(beta-D-galactosyl-(1-&gt;3)-beta-D-galactosyl-(1-&gt;4)-beta-D-xylosyl)-L-seryl-[protein] + UDP-alpha-D-glucuronate = 3-O-(beta-D-GlcA-(1-&gt;3)-beta-D-Gal-(1-&gt;3)-beta-D-Gal-(1-&gt;4)-beta-D-Xyl)-L-seryl-[protein] + UDP + H(+)</text>
        <dbReference type="Rhea" id="RHEA:24168"/>
        <dbReference type="Rhea" id="RHEA-COMP:12571"/>
        <dbReference type="Rhea" id="RHEA-COMP:12573"/>
        <dbReference type="ChEBI" id="CHEBI:15378"/>
        <dbReference type="ChEBI" id="CHEBI:58052"/>
        <dbReference type="ChEBI" id="CHEBI:58223"/>
        <dbReference type="ChEBI" id="CHEBI:132090"/>
        <dbReference type="ChEBI" id="CHEBI:132093"/>
        <dbReference type="EC" id="2.4.1.135"/>
    </reaction>
</comment>
<comment type="subcellular location">
    <subcellularLocation>
        <location evidence="2">Golgi apparatus membrane</location>
        <topology evidence="2">Single-pass type II membrane protein</topology>
    </subcellularLocation>
    <subcellularLocation>
        <location evidence="3">Secreted</location>
    </subcellularLocation>
</comment>
<dbReference type="EC" id="2.4.1.135" evidence="5"/>
<comment type="cofactor">
    <cofactor evidence="1">
        <name>Mn(2+)</name>
        <dbReference type="ChEBI" id="CHEBI:29035"/>
    </cofactor>
</comment>
<evidence type="ECO:0000256" key="6">
    <source>
        <dbReference type="ARBA" id="ARBA00022525"/>
    </source>
</evidence>
<evidence type="ECO:0000256" key="13">
    <source>
        <dbReference type="ARBA" id="ARBA00023034"/>
    </source>
</evidence>
<protein>
    <recommendedName>
        <fullName evidence="18">Galactosylgalactosylxylosylprotein 3-beta-glucuronosyltransferase 1</fullName>
        <ecNumber evidence="5">2.4.1.135</ecNumber>
    </recommendedName>
    <alternativeName>
        <fullName evidence="20">Beta-1,3-glucuronyltransferase 1</fullName>
    </alternativeName>
    <alternativeName>
        <fullName evidence="19">Glucuronosyltransferase P</fullName>
    </alternativeName>
    <alternativeName>
        <fullName evidence="21">UDP-GlcUA:glycoprotein beta-1,3-glucuronyltransferase</fullName>
    </alternativeName>
</protein>
<evidence type="ECO:0000256" key="16">
    <source>
        <dbReference type="ARBA" id="ARBA00023211"/>
    </source>
</evidence>
<keyword evidence="16" id="KW-0464">Manganese</keyword>
<dbReference type="PANTHER" id="PTHR10896">
    <property type="entry name" value="GALACTOSYLGALACTOSYLXYLOSYLPROTEIN 3-BETA-GLUCURONOSYLTRANSFERASE BETA-1,3-GLUCURONYLTRANSFERASE"/>
    <property type="match status" value="1"/>
</dbReference>
<evidence type="ECO:0000256" key="10">
    <source>
        <dbReference type="ARBA" id="ARBA00022723"/>
    </source>
</evidence>
<dbReference type="GO" id="GO:0000139">
    <property type="term" value="C:Golgi membrane"/>
    <property type="evidence" value="ECO:0007669"/>
    <property type="project" value="UniProtKB-SubCell"/>
</dbReference>
<dbReference type="Gene3D" id="3.90.550.10">
    <property type="entry name" value="Spore Coat Polysaccharide Biosynthesis Protein SpsA, Chain A"/>
    <property type="match status" value="1"/>
</dbReference>
<dbReference type="OrthoDB" id="675023at2759"/>
<keyword evidence="8" id="KW-0808">Transferase</keyword>
<comment type="subunit">
    <text evidence="23">Homodimer. Interacts with SAR1A.</text>
</comment>
<dbReference type="PANTHER" id="PTHR10896:SF21">
    <property type="entry name" value="GALACTOSYLGALACTOSYLXYLOSYLPROTEIN 3-BETA-GLUCURONOSYLTRANSFERASE 1"/>
    <property type="match status" value="1"/>
</dbReference>
<evidence type="ECO:0000256" key="18">
    <source>
        <dbReference type="ARBA" id="ARBA00040875"/>
    </source>
</evidence>
<evidence type="ECO:0000256" key="23">
    <source>
        <dbReference type="ARBA" id="ARBA00046670"/>
    </source>
</evidence>
<evidence type="ECO:0000256" key="11">
    <source>
        <dbReference type="ARBA" id="ARBA00022968"/>
    </source>
</evidence>
<dbReference type="GO" id="GO:0046872">
    <property type="term" value="F:metal ion binding"/>
    <property type="evidence" value="ECO:0007669"/>
    <property type="project" value="UniProtKB-KW"/>
</dbReference>
<keyword evidence="10" id="KW-0479">Metal-binding</keyword>
<accession>A0A7J5YEV6</accession>
<evidence type="ECO:0000256" key="4">
    <source>
        <dbReference type="ARBA" id="ARBA00007706"/>
    </source>
</evidence>
<gene>
    <name evidence="26" type="ORF">F7725_020978</name>
</gene>
<dbReference type="InterPro" id="IPR029044">
    <property type="entry name" value="Nucleotide-diphossugar_trans"/>
</dbReference>
<keyword evidence="15" id="KW-0325">Glycoprotein</keyword>
<organism evidence="26 27">
    <name type="scientific">Dissostichus mawsoni</name>
    <name type="common">Antarctic cod</name>
    <dbReference type="NCBI Taxonomy" id="36200"/>
    <lineage>
        <taxon>Eukaryota</taxon>
        <taxon>Metazoa</taxon>
        <taxon>Chordata</taxon>
        <taxon>Craniata</taxon>
        <taxon>Vertebrata</taxon>
        <taxon>Euteleostomi</taxon>
        <taxon>Actinopterygii</taxon>
        <taxon>Neopterygii</taxon>
        <taxon>Teleostei</taxon>
        <taxon>Neoteleostei</taxon>
        <taxon>Acanthomorphata</taxon>
        <taxon>Eupercaria</taxon>
        <taxon>Perciformes</taxon>
        <taxon>Notothenioidei</taxon>
        <taxon>Nototheniidae</taxon>
        <taxon>Dissostichus</taxon>
    </lineage>
</organism>
<keyword evidence="9" id="KW-0812">Transmembrane</keyword>
<feature type="region of interest" description="Disordered" evidence="25">
    <location>
        <begin position="203"/>
        <end position="232"/>
    </location>
</feature>
<evidence type="ECO:0000256" key="15">
    <source>
        <dbReference type="ARBA" id="ARBA00023180"/>
    </source>
</evidence>
<evidence type="ECO:0000256" key="3">
    <source>
        <dbReference type="ARBA" id="ARBA00004613"/>
    </source>
</evidence>
<keyword evidence="11" id="KW-0735">Signal-anchor</keyword>
<dbReference type="GO" id="GO:0050650">
    <property type="term" value="P:chondroitin sulfate proteoglycan biosynthetic process"/>
    <property type="evidence" value="ECO:0007669"/>
    <property type="project" value="TreeGrafter"/>
</dbReference>
<evidence type="ECO:0000256" key="21">
    <source>
        <dbReference type="ARBA" id="ARBA00042901"/>
    </source>
</evidence>
<keyword evidence="12" id="KW-1133">Transmembrane helix</keyword>
<dbReference type="SUPFAM" id="SSF53448">
    <property type="entry name" value="Nucleotide-diphospho-sugar transferases"/>
    <property type="match status" value="1"/>
</dbReference>
<dbReference type="GO" id="GO:0015018">
    <property type="term" value="F:galactosylgalactosylxylosylprotein 3-beta-glucuronosyltransferase activity"/>
    <property type="evidence" value="ECO:0007669"/>
    <property type="project" value="UniProtKB-EC"/>
</dbReference>
<evidence type="ECO:0000256" key="9">
    <source>
        <dbReference type="ARBA" id="ARBA00022692"/>
    </source>
</evidence>
<comment type="function">
    <text evidence="17">Involved in the biosynthesis of L2/HNK-1 carbohydrate epitope on glycoproteins. Can also play a role in glycosaminoglycan biosynthesis. Substrates include asialo-orosomucoid (ASOR), asialo-fetuin, and asialo-neural cell adhesion molecule. Requires sphingomyelin for activity: stearoyl-sphingomyelin was the most effective, followed by palmitoyl-sphingomyelin and lignoceroyl-sphingomyelin. Activity was demonstrated only for sphingomyelin with a saturated fatty acid and not for that with an unsaturated fatty acid, regardless of the length of the acyl group.</text>
</comment>
<keyword evidence="14" id="KW-0472">Membrane</keyword>
<comment type="pathway">
    <text evidence="22">Protein modification.</text>
</comment>
<proteinExistence type="inferred from homology"/>
<dbReference type="InterPro" id="IPR005027">
    <property type="entry name" value="Glyco_trans_43"/>
</dbReference>
<dbReference type="AlphaFoldDB" id="A0A7J5YEV6"/>
<evidence type="ECO:0000256" key="20">
    <source>
        <dbReference type="ARBA" id="ARBA00041949"/>
    </source>
</evidence>
<sequence length="375" mass="41666">MINSPDSCPDANRNPVTQALRMTKWLLEYGSVSTKLPSCSFPFFNAPHCIGKRRPILTHISRALVSLGASPEDAAPIKAGLRRRVVTVSEGTRSKGIHWRRGLCVLQTGRGLFVSLDSVLPVCVRRLISGRENGRLKCHKGHHRYLFHPVCSVAFPAAYHQWCDDSVVMPSQITNPGDAEEKRYSCHRVDRVTLDSAHHCLAPKRYSSTPRHPQGLSPPSKRDLYHSREACSPPSPALRYTLPPLGLSHLRQIYKGQPKVTLMPYMCSYPQSADDGVEGKREAGGQAQDSKEYCASDKDIVEVVRTEYVYTRPPPWSDVLPTIHIITPTYSRPVQKAELTRLANTFLHVPPALDPGGGLPKENASRHAAPPRNRA</sequence>
<comment type="caution">
    <text evidence="26">The sequence shown here is derived from an EMBL/GenBank/DDBJ whole genome shotgun (WGS) entry which is preliminary data.</text>
</comment>
<evidence type="ECO:0000256" key="17">
    <source>
        <dbReference type="ARBA" id="ARBA00037242"/>
    </source>
</evidence>
<dbReference type="Proteomes" id="UP000518266">
    <property type="component" value="Unassembled WGS sequence"/>
</dbReference>
<comment type="similarity">
    <text evidence="4">Belongs to the glycosyltransferase 43 family.</text>
</comment>
<name>A0A7J5YEV6_DISMA</name>
<evidence type="ECO:0000256" key="12">
    <source>
        <dbReference type="ARBA" id="ARBA00022989"/>
    </source>
</evidence>
<evidence type="ECO:0000256" key="5">
    <source>
        <dbReference type="ARBA" id="ARBA00012641"/>
    </source>
</evidence>
<keyword evidence="13" id="KW-0333">Golgi apparatus</keyword>
<evidence type="ECO:0000256" key="1">
    <source>
        <dbReference type="ARBA" id="ARBA00001936"/>
    </source>
</evidence>
<evidence type="ECO:0000256" key="14">
    <source>
        <dbReference type="ARBA" id="ARBA00023136"/>
    </source>
</evidence>
<dbReference type="GO" id="GO:0005576">
    <property type="term" value="C:extracellular region"/>
    <property type="evidence" value="ECO:0007669"/>
    <property type="project" value="UniProtKB-SubCell"/>
</dbReference>
<keyword evidence="27" id="KW-1185">Reference proteome</keyword>
<evidence type="ECO:0000256" key="7">
    <source>
        <dbReference type="ARBA" id="ARBA00022553"/>
    </source>
</evidence>
<evidence type="ECO:0000256" key="8">
    <source>
        <dbReference type="ARBA" id="ARBA00022679"/>
    </source>
</evidence>
<evidence type="ECO:0000313" key="26">
    <source>
        <dbReference type="EMBL" id="KAF3847950.1"/>
    </source>
</evidence>
<evidence type="ECO:0000256" key="24">
    <source>
        <dbReference type="ARBA" id="ARBA00047979"/>
    </source>
</evidence>
<dbReference type="EMBL" id="JAAKFY010000013">
    <property type="protein sequence ID" value="KAF3847950.1"/>
    <property type="molecule type" value="Genomic_DNA"/>
</dbReference>
<feature type="compositionally biased region" description="Basic and acidic residues" evidence="25">
    <location>
        <begin position="220"/>
        <end position="229"/>
    </location>
</feature>
<evidence type="ECO:0000256" key="25">
    <source>
        <dbReference type="SAM" id="MobiDB-lite"/>
    </source>
</evidence>
<feature type="region of interest" description="Disordered" evidence="25">
    <location>
        <begin position="352"/>
        <end position="375"/>
    </location>
</feature>
<keyword evidence="6" id="KW-0964">Secreted</keyword>
<keyword evidence="7" id="KW-0597">Phosphoprotein</keyword>
<reference evidence="26 27" key="1">
    <citation type="submission" date="2020-03" db="EMBL/GenBank/DDBJ databases">
        <title>Dissostichus mawsoni Genome sequencing and assembly.</title>
        <authorList>
            <person name="Park H."/>
        </authorList>
    </citation>
    <scope>NUCLEOTIDE SEQUENCE [LARGE SCALE GENOMIC DNA]</scope>
    <source>
        <strain evidence="26">DM0001</strain>
        <tissue evidence="26">Muscle</tissue>
    </source>
</reference>
<dbReference type="GO" id="GO:0005975">
    <property type="term" value="P:carbohydrate metabolic process"/>
    <property type="evidence" value="ECO:0007669"/>
    <property type="project" value="TreeGrafter"/>
</dbReference>